<dbReference type="Proteomes" id="UP001165960">
    <property type="component" value="Unassembled WGS sequence"/>
</dbReference>
<evidence type="ECO:0000313" key="1">
    <source>
        <dbReference type="EMBL" id="KAJ9087223.1"/>
    </source>
</evidence>
<reference evidence="1" key="1">
    <citation type="submission" date="2022-04" db="EMBL/GenBank/DDBJ databases">
        <title>Genome of the entomopathogenic fungus Entomophthora muscae.</title>
        <authorList>
            <person name="Elya C."/>
            <person name="Lovett B.R."/>
            <person name="Lee E."/>
            <person name="Macias A.M."/>
            <person name="Hajek A.E."/>
            <person name="De Bivort B.L."/>
            <person name="Kasson M.T."/>
            <person name="De Fine Licht H.H."/>
            <person name="Stajich J.E."/>
        </authorList>
    </citation>
    <scope>NUCLEOTIDE SEQUENCE</scope>
    <source>
        <strain evidence="1">Berkeley</strain>
    </source>
</reference>
<organism evidence="1 2">
    <name type="scientific">Entomophthora muscae</name>
    <dbReference type="NCBI Taxonomy" id="34485"/>
    <lineage>
        <taxon>Eukaryota</taxon>
        <taxon>Fungi</taxon>
        <taxon>Fungi incertae sedis</taxon>
        <taxon>Zoopagomycota</taxon>
        <taxon>Entomophthoromycotina</taxon>
        <taxon>Entomophthoromycetes</taxon>
        <taxon>Entomophthorales</taxon>
        <taxon>Entomophthoraceae</taxon>
        <taxon>Entomophthora</taxon>
    </lineage>
</organism>
<proteinExistence type="predicted"/>
<keyword evidence="2" id="KW-1185">Reference proteome</keyword>
<accession>A0ACC2UK94</accession>
<protein>
    <submittedName>
        <fullName evidence="1">Uncharacterized protein</fullName>
    </submittedName>
</protein>
<dbReference type="EMBL" id="QTSX02000307">
    <property type="protein sequence ID" value="KAJ9087223.1"/>
    <property type="molecule type" value="Genomic_DNA"/>
</dbReference>
<comment type="caution">
    <text evidence="1">The sequence shown here is derived from an EMBL/GenBank/DDBJ whole genome shotgun (WGS) entry which is preliminary data.</text>
</comment>
<evidence type="ECO:0000313" key="2">
    <source>
        <dbReference type="Proteomes" id="UP001165960"/>
    </source>
</evidence>
<name>A0ACC2UK94_9FUNG</name>
<sequence length="180" mass="20611">MNSFAFFASILAQAISAMPITSSMLDMQDMFDVPFMPPMPKMLKILISATIKDKKHYLLSNQQFKCDGNSRFTITLPNAKGQTRILLFKLTHGKYVKSKRNKKLSKAKYKIKKVSFTSNNKNPKYSVYIIPPKVSRRTAQGKPHKLNVDIQADFECRDKNNNIQRKVYNIPVAFTSNART</sequence>
<gene>
    <name evidence="1" type="ORF">DSO57_1035242</name>
</gene>